<evidence type="ECO:0000313" key="9">
    <source>
        <dbReference type="Proteomes" id="UP000636891"/>
    </source>
</evidence>
<dbReference type="RefSeq" id="WP_055202119.1">
    <property type="nucleotide sequence ID" value="NZ_JACOOK010000001.1"/>
</dbReference>
<reference evidence="8 9" key="1">
    <citation type="submission" date="2020-08" db="EMBL/GenBank/DDBJ databases">
        <title>Genome public.</title>
        <authorList>
            <person name="Liu C."/>
            <person name="Sun Q."/>
        </authorList>
    </citation>
    <scope>NUCLEOTIDE SEQUENCE [LARGE SCALE GENOMIC DNA]</scope>
    <source>
        <strain evidence="8 9">New-7</strain>
    </source>
</reference>
<dbReference type="EC" id="1.1.1.23" evidence="5"/>
<dbReference type="InterPro" id="IPR016161">
    <property type="entry name" value="Ald_DH/histidinol_DH"/>
</dbReference>
<dbReference type="Gene3D" id="3.40.50.1980">
    <property type="entry name" value="Nitrogenase molybdenum iron protein domain"/>
    <property type="match status" value="2"/>
</dbReference>
<dbReference type="HAMAP" id="MF_01024">
    <property type="entry name" value="HisD"/>
    <property type="match status" value="1"/>
</dbReference>
<sequence length="427" mass="45392">MEILVNPDPREWGPLLSRPQIDRSVIGQRVADILASVKAGGDKALFELTRQIDGIELKSVIVTPDEIGQATENVSPELKAAIATAARNIEAFHAAQRPQPVELETMPGVKCIQRAVPIQRVGLYIPGGSAPLFSTVLMLAIPARVAGCKEIVLCTPPDKNGDIAPAILYAASLAGVDRIFKAGGAQAIAAMAYGTESIPKTDKIFGPGNQYVTVAKQQVSTSTVAIDMPAGPSEVLVMADSGAVPAFVASDLLSQAEHGSDSQAILLTPSRGFAEQVVREVERQLAELPRRDIATRALDNSRIVVMDSEDDLIAFSNAYGPEHLIISMENPWEIAERITAAGSVFIGNYTPESAGDYASGTNHTLPTYGWAHAYSGVNLDSFLRKITYQEITTDGLRGIGNVIETMAGAEGLDAHKNAVTIRLKSLG</sequence>
<feature type="binding site" evidence="5">
    <location>
        <position position="233"/>
    </location>
    <ligand>
        <name>substrate</name>
    </ligand>
</feature>
<dbReference type="EMBL" id="JACOOK010000001">
    <property type="protein sequence ID" value="MBC5615983.1"/>
    <property type="molecule type" value="Genomic_DNA"/>
</dbReference>
<dbReference type="NCBIfam" id="TIGR00069">
    <property type="entry name" value="hisD"/>
    <property type="match status" value="1"/>
</dbReference>
<comment type="function">
    <text evidence="5">Catalyzes the sequential NAD-dependent oxidations of L-histidinol to L-histidinaldehyde and then to L-histidine.</text>
</comment>
<dbReference type="PANTHER" id="PTHR21256:SF2">
    <property type="entry name" value="HISTIDINE BIOSYNTHESIS TRIFUNCTIONAL PROTEIN"/>
    <property type="match status" value="1"/>
</dbReference>
<keyword evidence="5" id="KW-0520">NAD</keyword>
<evidence type="ECO:0000256" key="7">
    <source>
        <dbReference type="RuleBase" id="RU004175"/>
    </source>
</evidence>
<evidence type="ECO:0000256" key="1">
    <source>
        <dbReference type="ARBA" id="ARBA00010178"/>
    </source>
</evidence>
<dbReference type="PRINTS" id="PR00083">
    <property type="entry name" value="HOLDHDRGNASE"/>
</dbReference>
<evidence type="ECO:0000256" key="5">
    <source>
        <dbReference type="HAMAP-Rule" id="MF_01024"/>
    </source>
</evidence>
<comment type="pathway">
    <text evidence="5">Amino-acid biosynthesis; L-histidine biosynthesis; L-histidine from 5-phospho-alpha-D-ribose 1-diphosphate: step 9/9.</text>
</comment>
<keyword evidence="9" id="KW-1185">Reference proteome</keyword>
<feature type="binding site" evidence="5">
    <location>
        <position position="356"/>
    </location>
    <ligand>
        <name>Zn(2+)</name>
        <dbReference type="ChEBI" id="CHEBI:29105"/>
    </ligand>
</feature>
<organism evidence="8 9">
    <name type="scientific">Alistipes hominis</name>
    <dbReference type="NCBI Taxonomy" id="2763015"/>
    <lineage>
        <taxon>Bacteria</taxon>
        <taxon>Pseudomonadati</taxon>
        <taxon>Bacteroidota</taxon>
        <taxon>Bacteroidia</taxon>
        <taxon>Bacteroidales</taxon>
        <taxon>Rikenellaceae</taxon>
        <taxon>Alistipes</taxon>
    </lineage>
</organism>
<dbReference type="InterPro" id="IPR001692">
    <property type="entry name" value="Histidinol_DH_CS"/>
</dbReference>
<dbReference type="PANTHER" id="PTHR21256">
    <property type="entry name" value="HISTIDINOL DEHYDROGENASE HDH"/>
    <property type="match status" value="1"/>
</dbReference>
<feature type="active site" description="Proton acceptor" evidence="5">
    <location>
        <position position="323"/>
    </location>
</feature>
<feature type="binding site" evidence="5">
    <location>
        <position position="410"/>
    </location>
    <ligand>
        <name>substrate</name>
    </ligand>
</feature>
<keyword evidence="2 5" id="KW-0479">Metal-binding</keyword>
<evidence type="ECO:0000256" key="3">
    <source>
        <dbReference type="ARBA" id="ARBA00022833"/>
    </source>
</evidence>
<comment type="caution">
    <text evidence="8">The sequence shown here is derived from an EMBL/GenBank/DDBJ whole genome shotgun (WGS) entry which is preliminary data.</text>
</comment>
<keyword evidence="5" id="KW-0028">Amino-acid biosynthesis</keyword>
<feature type="binding site" evidence="5">
    <location>
        <position position="323"/>
    </location>
    <ligand>
        <name>substrate</name>
    </ligand>
</feature>
<keyword evidence="4 5" id="KW-0560">Oxidoreductase</keyword>
<feature type="binding site" evidence="5">
    <location>
        <position position="255"/>
    </location>
    <ligand>
        <name>substrate</name>
    </ligand>
</feature>
<dbReference type="Proteomes" id="UP000636891">
    <property type="component" value="Unassembled WGS sequence"/>
</dbReference>
<dbReference type="Gene3D" id="1.20.5.1300">
    <property type="match status" value="1"/>
</dbReference>
<feature type="active site" description="Proton acceptor" evidence="5">
    <location>
        <position position="322"/>
    </location>
</feature>
<dbReference type="PIRSF" id="PIRSF000099">
    <property type="entry name" value="Histidinol_dh"/>
    <property type="match status" value="1"/>
</dbReference>
<gene>
    <name evidence="5 8" type="primary">hisD</name>
    <name evidence="8" type="ORF">H8S08_02980</name>
</gene>
<dbReference type="Pfam" id="PF00815">
    <property type="entry name" value="Histidinol_dh"/>
    <property type="match status" value="1"/>
</dbReference>
<keyword evidence="5" id="KW-0368">Histidine biosynthesis</keyword>
<accession>A0ABR7CJZ0</accession>
<feature type="binding site" evidence="5">
    <location>
        <position position="356"/>
    </location>
    <ligand>
        <name>substrate</name>
    </ligand>
</feature>
<dbReference type="PROSITE" id="PS00611">
    <property type="entry name" value="HISOL_DEHYDROGENASE"/>
    <property type="match status" value="1"/>
</dbReference>
<comment type="similarity">
    <text evidence="1 5 6 7">Belongs to the histidinol dehydrogenase family.</text>
</comment>
<comment type="cofactor">
    <cofactor evidence="5">
        <name>Zn(2+)</name>
        <dbReference type="ChEBI" id="CHEBI:29105"/>
    </cofactor>
    <text evidence="5">Binds 1 zinc ion per subunit.</text>
</comment>
<feature type="binding site" evidence="5">
    <location>
        <position position="258"/>
    </location>
    <ligand>
        <name>substrate</name>
    </ligand>
</feature>
<feature type="binding site" evidence="5">
    <location>
        <position position="255"/>
    </location>
    <ligand>
        <name>Zn(2+)</name>
        <dbReference type="ChEBI" id="CHEBI:29105"/>
    </ligand>
</feature>
<dbReference type="SUPFAM" id="SSF53720">
    <property type="entry name" value="ALDH-like"/>
    <property type="match status" value="1"/>
</dbReference>
<feature type="binding site" evidence="5">
    <location>
        <position position="258"/>
    </location>
    <ligand>
        <name>Zn(2+)</name>
        <dbReference type="ChEBI" id="CHEBI:29105"/>
    </ligand>
</feature>
<comment type="catalytic activity">
    <reaction evidence="5">
        <text>L-histidinol + 2 NAD(+) + H2O = L-histidine + 2 NADH + 3 H(+)</text>
        <dbReference type="Rhea" id="RHEA:20641"/>
        <dbReference type="ChEBI" id="CHEBI:15377"/>
        <dbReference type="ChEBI" id="CHEBI:15378"/>
        <dbReference type="ChEBI" id="CHEBI:57540"/>
        <dbReference type="ChEBI" id="CHEBI:57595"/>
        <dbReference type="ChEBI" id="CHEBI:57699"/>
        <dbReference type="ChEBI" id="CHEBI:57945"/>
        <dbReference type="EC" id="1.1.1.23"/>
    </reaction>
</comment>
<feature type="binding site" evidence="5">
    <location>
        <position position="124"/>
    </location>
    <ligand>
        <name>NAD(+)</name>
        <dbReference type="ChEBI" id="CHEBI:57540"/>
    </ligand>
</feature>
<name>A0ABR7CJZ0_9BACT</name>
<dbReference type="InterPro" id="IPR012131">
    <property type="entry name" value="Hstdl_DH"/>
</dbReference>
<dbReference type="GO" id="GO:0004399">
    <property type="term" value="F:histidinol dehydrogenase activity"/>
    <property type="evidence" value="ECO:0007669"/>
    <property type="project" value="UniProtKB-EC"/>
</dbReference>
<dbReference type="CDD" id="cd06572">
    <property type="entry name" value="Histidinol_dh"/>
    <property type="match status" value="1"/>
</dbReference>
<keyword evidence="3 5" id="KW-0862">Zinc</keyword>
<protein>
    <recommendedName>
        <fullName evidence="5">Histidinol dehydrogenase</fullName>
        <shortName evidence="5">HDH</shortName>
        <ecNumber evidence="5">1.1.1.23</ecNumber>
    </recommendedName>
</protein>
<feature type="binding site" evidence="5">
    <location>
        <position position="209"/>
    </location>
    <ligand>
        <name>NAD(+)</name>
        <dbReference type="ChEBI" id="CHEBI:57540"/>
    </ligand>
</feature>
<evidence type="ECO:0000256" key="6">
    <source>
        <dbReference type="PIRNR" id="PIRNR000099"/>
    </source>
</evidence>
<feature type="binding site" evidence="5">
    <location>
        <position position="415"/>
    </location>
    <ligand>
        <name>Zn(2+)</name>
        <dbReference type="ChEBI" id="CHEBI:29105"/>
    </ligand>
</feature>
<feature type="binding site" evidence="5">
    <location>
        <position position="415"/>
    </location>
    <ligand>
        <name>substrate</name>
    </ligand>
</feature>
<evidence type="ECO:0000256" key="2">
    <source>
        <dbReference type="ARBA" id="ARBA00022723"/>
    </source>
</evidence>
<feature type="binding site" evidence="5">
    <location>
        <position position="186"/>
    </location>
    <ligand>
        <name>NAD(+)</name>
        <dbReference type="ChEBI" id="CHEBI:57540"/>
    </ligand>
</feature>
<proteinExistence type="inferred from homology"/>
<evidence type="ECO:0000256" key="4">
    <source>
        <dbReference type="ARBA" id="ARBA00023002"/>
    </source>
</evidence>
<evidence type="ECO:0000313" key="8">
    <source>
        <dbReference type="EMBL" id="MBC5615983.1"/>
    </source>
</evidence>
<dbReference type="InterPro" id="IPR022695">
    <property type="entry name" value="Histidinol_DH_monofunct"/>
</dbReference>